<keyword evidence="4" id="KW-0723">Serine/threonine-protein kinase</keyword>
<keyword evidence="17" id="KW-0325">Glycoprotein</keyword>
<name>A0A6A3ALC7_HIBSY</name>
<comment type="catalytic activity">
    <reaction evidence="18">
        <text>L-threonyl-[protein] + ATP = O-phospho-L-threonyl-[protein] + ADP + H(+)</text>
        <dbReference type="Rhea" id="RHEA:46608"/>
        <dbReference type="Rhea" id="RHEA-COMP:11060"/>
        <dbReference type="Rhea" id="RHEA-COMP:11605"/>
        <dbReference type="ChEBI" id="CHEBI:15378"/>
        <dbReference type="ChEBI" id="CHEBI:30013"/>
        <dbReference type="ChEBI" id="CHEBI:30616"/>
        <dbReference type="ChEBI" id="CHEBI:61977"/>
        <dbReference type="ChEBI" id="CHEBI:456216"/>
        <dbReference type="EC" id="2.7.11.1"/>
    </reaction>
</comment>
<evidence type="ECO:0000256" key="18">
    <source>
        <dbReference type="ARBA" id="ARBA00047899"/>
    </source>
</evidence>
<sequence>MEVAVKVFNLQTKGSFRSFDVECEAMFNIVHRNLVKVITCFSNVDFKALVLDFMPKGSLEKWLHSGNYFLDFLQRADIMVDVETALEHLHTRHPTPIIHCDIKPSNILLDDDMVARVGDFGIAKLLKEGDVMKQSMTLATIHFGSAGIVSINCDVYSYGIVLIETFTKKKPTDEMFAEEMTIRHWTKRSLSRGTIDIADVNLLRKYDKCFVVSISSILELALDCSAELPEERRDMKDVVTELKKIKQRFLNGIEHV</sequence>
<dbReference type="SUPFAM" id="SSF56112">
    <property type="entry name" value="Protein kinase-like (PK-like)"/>
    <property type="match status" value="1"/>
</dbReference>
<keyword evidence="8" id="KW-0812">Transmembrane</keyword>
<evidence type="ECO:0000256" key="16">
    <source>
        <dbReference type="ARBA" id="ARBA00023170"/>
    </source>
</evidence>
<feature type="domain" description="Protein kinase" evidence="20">
    <location>
        <begin position="1"/>
        <end position="250"/>
    </location>
</feature>
<evidence type="ECO:0000259" key="20">
    <source>
        <dbReference type="PROSITE" id="PS50011"/>
    </source>
</evidence>
<evidence type="ECO:0000256" key="12">
    <source>
        <dbReference type="ARBA" id="ARBA00022777"/>
    </source>
</evidence>
<evidence type="ECO:0000256" key="17">
    <source>
        <dbReference type="ARBA" id="ARBA00023180"/>
    </source>
</evidence>
<keyword evidence="7" id="KW-0808">Transferase</keyword>
<evidence type="ECO:0000256" key="11">
    <source>
        <dbReference type="ARBA" id="ARBA00022741"/>
    </source>
</evidence>
<dbReference type="EMBL" id="VEPZ02000991">
    <property type="protein sequence ID" value="KAE8704683.1"/>
    <property type="molecule type" value="Genomic_DNA"/>
</dbReference>
<keyword evidence="10" id="KW-0677">Repeat</keyword>
<dbReference type="EC" id="2.7.11.1" evidence="2"/>
<comment type="catalytic activity">
    <reaction evidence="19">
        <text>L-seryl-[protein] + ATP = O-phospho-L-seryl-[protein] + ADP + H(+)</text>
        <dbReference type="Rhea" id="RHEA:17989"/>
        <dbReference type="Rhea" id="RHEA-COMP:9863"/>
        <dbReference type="Rhea" id="RHEA-COMP:11604"/>
        <dbReference type="ChEBI" id="CHEBI:15378"/>
        <dbReference type="ChEBI" id="CHEBI:29999"/>
        <dbReference type="ChEBI" id="CHEBI:30616"/>
        <dbReference type="ChEBI" id="CHEBI:83421"/>
        <dbReference type="ChEBI" id="CHEBI:456216"/>
        <dbReference type="EC" id="2.7.11.1"/>
    </reaction>
</comment>
<dbReference type="InterPro" id="IPR011009">
    <property type="entry name" value="Kinase-like_dom_sf"/>
</dbReference>
<evidence type="ECO:0000256" key="4">
    <source>
        <dbReference type="ARBA" id="ARBA00022527"/>
    </source>
</evidence>
<dbReference type="Gene3D" id="1.10.510.10">
    <property type="entry name" value="Transferase(Phosphotransferase) domain 1"/>
    <property type="match status" value="1"/>
</dbReference>
<protein>
    <recommendedName>
        <fullName evidence="2">non-specific serine/threonine protein kinase</fullName>
        <ecNumber evidence="2">2.7.11.1</ecNumber>
    </recommendedName>
</protein>
<evidence type="ECO:0000256" key="19">
    <source>
        <dbReference type="ARBA" id="ARBA00048679"/>
    </source>
</evidence>
<dbReference type="InterPro" id="IPR008271">
    <property type="entry name" value="Ser/Thr_kinase_AS"/>
</dbReference>
<evidence type="ECO:0000256" key="6">
    <source>
        <dbReference type="ARBA" id="ARBA00022614"/>
    </source>
</evidence>
<keyword evidence="14" id="KW-1133">Transmembrane helix</keyword>
<dbReference type="FunFam" id="1.10.510.10:FF:000358">
    <property type="entry name" value="Putative leucine-rich repeat receptor-like serine/threonine-protein kinase"/>
    <property type="match status" value="1"/>
</dbReference>
<keyword evidence="3" id="KW-1003">Cell membrane</keyword>
<keyword evidence="11" id="KW-0547">Nucleotide-binding</keyword>
<evidence type="ECO:0000256" key="1">
    <source>
        <dbReference type="ARBA" id="ARBA00004162"/>
    </source>
</evidence>
<dbReference type="InterPro" id="IPR000719">
    <property type="entry name" value="Prot_kinase_dom"/>
</dbReference>
<keyword evidence="12" id="KW-0418">Kinase</keyword>
<dbReference type="PANTHER" id="PTHR48055">
    <property type="entry name" value="LEUCINE-RICH REPEAT RECEPTOR PROTEIN KINASE EMS1"/>
    <property type="match status" value="1"/>
</dbReference>
<dbReference type="GO" id="GO:0005524">
    <property type="term" value="F:ATP binding"/>
    <property type="evidence" value="ECO:0007669"/>
    <property type="project" value="UniProtKB-KW"/>
</dbReference>
<reference evidence="21" key="1">
    <citation type="submission" date="2019-09" db="EMBL/GenBank/DDBJ databases">
        <title>Draft genome information of white flower Hibiscus syriacus.</title>
        <authorList>
            <person name="Kim Y.-M."/>
        </authorList>
    </citation>
    <scope>NUCLEOTIDE SEQUENCE [LARGE SCALE GENOMIC DNA]</scope>
    <source>
        <strain evidence="21">YM2019G1</strain>
    </source>
</reference>
<evidence type="ECO:0000256" key="14">
    <source>
        <dbReference type="ARBA" id="ARBA00022989"/>
    </source>
</evidence>
<keyword evidence="15" id="KW-0472">Membrane</keyword>
<comment type="caution">
    <text evidence="21">The sequence shown here is derived from an EMBL/GenBank/DDBJ whole genome shotgun (WGS) entry which is preliminary data.</text>
</comment>
<dbReference type="InterPro" id="IPR051564">
    <property type="entry name" value="LRR_receptor-like_kinase"/>
</dbReference>
<evidence type="ECO:0000256" key="13">
    <source>
        <dbReference type="ARBA" id="ARBA00022840"/>
    </source>
</evidence>
<dbReference type="OrthoDB" id="1724816at2759"/>
<evidence type="ECO:0000256" key="15">
    <source>
        <dbReference type="ARBA" id="ARBA00023136"/>
    </source>
</evidence>
<dbReference type="AlphaFoldDB" id="A0A6A3ALC7"/>
<evidence type="ECO:0000256" key="8">
    <source>
        <dbReference type="ARBA" id="ARBA00022692"/>
    </source>
</evidence>
<evidence type="ECO:0000256" key="3">
    <source>
        <dbReference type="ARBA" id="ARBA00022475"/>
    </source>
</evidence>
<keyword evidence="13" id="KW-0067">ATP-binding</keyword>
<evidence type="ECO:0000256" key="9">
    <source>
        <dbReference type="ARBA" id="ARBA00022729"/>
    </source>
</evidence>
<gene>
    <name evidence="21" type="ORF">F3Y22_tig00110447pilonHSYRG00020</name>
</gene>
<dbReference type="GO" id="GO:0005886">
    <property type="term" value="C:plasma membrane"/>
    <property type="evidence" value="ECO:0007669"/>
    <property type="project" value="UniProtKB-SubCell"/>
</dbReference>
<evidence type="ECO:0000256" key="7">
    <source>
        <dbReference type="ARBA" id="ARBA00022679"/>
    </source>
</evidence>
<dbReference type="GO" id="GO:0004674">
    <property type="term" value="F:protein serine/threonine kinase activity"/>
    <property type="evidence" value="ECO:0007669"/>
    <property type="project" value="UniProtKB-KW"/>
</dbReference>
<dbReference type="PIRSF" id="PIRSF000654">
    <property type="entry name" value="Integrin-linked_kinase"/>
    <property type="match status" value="1"/>
</dbReference>
<evidence type="ECO:0000313" key="21">
    <source>
        <dbReference type="EMBL" id="KAE8704683.1"/>
    </source>
</evidence>
<dbReference type="Gene3D" id="3.30.200.20">
    <property type="entry name" value="Phosphorylase Kinase, domain 1"/>
    <property type="match status" value="1"/>
</dbReference>
<evidence type="ECO:0000256" key="2">
    <source>
        <dbReference type="ARBA" id="ARBA00012513"/>
    </source>
</evidence>
<dbReference type="Proteomes" id="UP000436088">
    <property type="component" value="Unassembled WGS sequence"/>
</dbReference>
<dbReference type="SMART" id="SM00220">
    <property type="entry name" value="S_TKc"/>
    <property type="match status" value="1"/>
</dbReference>
<dbReference type="PROSITE" id="PS00108">
    <property type="entry name" value="PROTEIN_KINASE_ST"/>
    <property type="match status" value="1"/>
</dbReference>
<organism evidence="21 22">
    <name type="scientific">Hibiscus syriacus</name>
    <name type="common">Rose of Sharon</name>
    <dbReference type="NCBI Taxonomy" id="106335"/>
    <lineage>
        <taxon>Eukaryota</taxon>
        <taxon>Viridiplantae</taxon>
        <taxon>Streptophyta</taxon>
        <taxon>Embryophyta</taxon>
        <taxon>Tracheophyta</taxon>
        <taxon>Spermatophyta</taxon>
        <taxon>Magnoliopsida</taxon>
        <taxon>eudicotyledons</taxon>
        <taxon>Gunneridae</taxon>
        <taxon>Pentapetalae</taxon>
        <taxon>rosids</taxon>
        <taxon>malvids</taxon>
        <taxon>Malvales</taxon>
        <taxon>Malvaceae</taxon>
        <taxon>Malvoideae</taxon>
        <taxon>Hibiscus</taxon>
    </lineage>
</organism>
<dbReference type="PANTHER" id="PTHR48055:SF36">
    <property type="entry name" value="PROTEIN KINASE, PLANT-TYPE, PUTATIVE-RELATED"/>
    <property type="match status" value="1"/>
</dbReference>
<keyword evidence="22" id="KW-1185">Reference proteome</keyword>
<accession>A0A6A3ALC7</accession>
<keyword evidence="5" id="KW-0597">Phosphoprotein</keyword>
<evidence type="ECO:0000256" key="5">
    <source>
        <dbReference type="ARBA" id="ARBA00022553"/>
    </source>
</evidence>
<proteinExistence type="predicted"/>
<evidence type="ECO:0000256" key="10">
    <source>
        <dbReference type="ARBA" id="ARBA00022737"/>
    </source>
</evidence>
<dbReference type="PROSITE" id="PS50011">
    <property type="entry name" value="PROTEIN_KINASE_DOM"/>
    <property type="match status" value="1"/>
</dbReference>
<comment type="subcellular location">
    <subcellularLocation>
        <location evidence="1">Cell membrane</location>
        <topology evidence="1">Single-pass membrane protein</topology>
    </subcellularLocation>
</comment>
<dbReference type="Pfam" id="PF00069">
    <property type="entry name" value="Pkinase"/>
    <property type="match status" value="1"/>
</dbReference>
<keyword evidence="9" id="KW-0732">Signal</keyword>
<keyword evidence="6" id="KW-0433">Leucine-rich repeat</keyword>
<keyword evidence="16" id="KW-0675">Receptor</keyword>
<evidence type="ECO:0000313" key="22">
    <source>
        <dbReference type="Proteomes" id="UP000436088"/>
    </source>
</evidence>